<feature type="transmembrane region" description="Helical" evidence="1">
    <location>
        <begin position="94"/>
        <end position="111"/>
    </location>
</feature>
<reference evidence="2 3" key="1">
    <citation type="journal article" date="2018" name="Environ. Microbiol.">
        <title>Genomes of ubiquitous marine and hypersaline Hydrogenovibrio, Thiomicrorhabdus and Thiomicrospira spp. encode a diversity of mechanisms to sustain chemolithoautotrophy in heterogeneous environments.</title>
        <authorList>
            <person name="Scott K.M."/>
            <person name="Williams J."/>
            <person name="Porter C.M.B."/>
            <person name="Russel S."/>
            <person name="Harmer T.L."/>
            <person name="Paul J.H."/>
            <person name="Antonen K.M."/>
            <person name="Bridges M.K."/>
            <person name="Camper G.J."/>
            <person name="Campla C.K."/>
            <person name="Casella L.G."/>
            <person name="Chase E."/>
            <person name="Conrad J.W."/>
            <person name="Cruz M.C."/>
            <person name="Dunlap D.S."/>
            <person name="Duran L."/>
            <person name="Fahsbender E.M."/>
            <person name="Goldsmith D.B."/>
            <person name="Keeley R.F."/>
            <person name="Kondoff M.R."/>
            <person name="Kussy B.I."/>
            <person name="Lane M.K."/>
            <person name="Lawler S."/>
            <person name="Leigh B.A."/>
            <person name="Lewis C."/>
            <person name="Lostal L.M."/>
            <person name="Marking D."/>
            <person name="Mancera P.A."/>
            <person name="McClenthan E.C."/>
            <person name="McIntyre E.A."/>
            <person name="Mine J.A."/>
            <person name="Modi S."/>
            <person name="Moore B.D."/>
            <person name="Morgan W.A."/>
            <person name="Nelson K.M."/>
            <person name="Nguyen K.N."/>
            <person name="Ogburn N."/>
            <person name="Parrino D.G."/>
            <person name="Pedapudi A.D."/>
            <person name="Pelham R.P."/>
            <person name="Preece A.M."/>
            <person name="Rampersad E.A."/>
            <person name="Richardson J.C."/>
            <person name="Rodgers C.M."/>
            <person name="Schaffer B.L."/>
            <person name="Sheridan N.E."/>
            <person name="Solone M.R."/>
            <person name="Staley Z.R."/>
            <person name="Tabuchi M."/>
            <person name="Waide R.J."/>
            <person name="Wanjugi P.W."/>
            <person name="Young S."/>
            <person name="Clum A."/>
            <person name="Daum C."/>
            <person name="Huntemann M."/>
            <person name="Ivanova N."/>
            <person name="Kyrpides N."/>
            <person name="Mikhailova N."/>
            <person name="Palaniappan K."/>
            <person name="Pillay M."/>
            <person name="Reddy T.B.K."/>
            <person name="Shapiro N."/>
            <person name="Stamatis D."/>
            <person name="Varghese N."/>
            <person name="Woyke T."/>
            <person name="Boden R."/>
            <person name="Freyermuth S.K."/>
            <person name="Kerfeld C.A."/>
        </authorList>
    </citation>
    <scope>NUCLEOTIDE SEQUENCE [LARGE SCALE GENOMIC DNA]</scope>
    <source>
        <strain evidence="2 3">JR-2</strain>
    </source>
</reference>
<organism evidence="2 3">
    <name type="scientific">Hydrogenovibrio thermophilus</name>
    <dbReference type="NCBI Taxonomy" id="265883"/>
    <lineage>
        <taxon>Bacteria</taxon>
        <taxon>Pseudomonadati</taxon>
        <taxon>Pseudomonadota</taxon>
        <taxon>Gammaproteobacteria</taxon>
        <taxon>Thiotrichales</taxon>
        <taxon>Piscirickettsiaceae</taxon>
        <taxon>Hydrogenovibrio</taxon>
    </lineage>
</organism>
<sequence length="116" mass="13569">MGKREFKTELDNEIIDWLLTLPLEQRKKELLQCNMNSLARAMAKKYTVSNAQKMAKGLGKNMEAEFVKAVRMYKGDLPFPTKTRKKIMQTRPRYWPPILASLILLLLIVFLDRLMP</sequence>
<evidence type="ECO:0000256" key="1">
    <source>
        <dbReference type="SAM" id="Phobius"/>
    </source>
</evidence>
<proteinExistence type="predicted"/>
<name>A0A410H5Q8_9GAMM</name>
<dbReference type="Proteomes" id="UP000285478">
    <property type="component" value="Chromosome"/>
</dbReference>
<dbReference type="KEGG" id="htr:EPV75_11635"/>
<evidence type="ECO:0000313" key="2">
    <source>
        <dbReference type="EMBL" id="QAB16262.1"/>
    </source>
</evidence>
<dbReference type="AlphaFoldDB" id="A0A410H5Q8"/>
<keyword evidence="3" id="KW-1185">Reference proteome</keyword>
<protein>
    <submittedName>
        <fullName evidence="2">Uncharacterized protein</fullName>
    </submittedName>
</protein>
<dbReference type="EMBL" id="CP035033">
    <property type="protein sequence ID" value="QAB16262.1"/>
    <property type="molecule type" value="Genomic_DNA"/>
</dbReference>
<evidence type="ECO:0000313" key="3">
    <source>
        <dbReference type="Proteomes" id="UP000285478"/>
    </source>
</evidence>
<keyword evidence="1" id="KW-1133">Transmembrane helix</keyword>
<keyword evidence="1" id="KW-0472">Membrane</keyword>
<accession>A0A410H5Q8</accession>
<gene>
    <name evidence="2" type="ORF">EPV75_11635</name>
</gene>
<dbReference type="RefSeq" id="WP_128385500.1">
    <property type="nucleotide sequence ID" value="NZ_CP035033.1"/>
</dbReference>
<keyword evidence="1" id="KW-0812">Transmembrane</keyword>